<accession>A0A4S9U349</accession>
<proteinExistence type="predicted"/>
<evidence type="ECO:0000256" key="1">
    <source>
        <dbReference type="SAM" id="MobiDB-lite"/>
    </source>
</evidence>
<dbReference type="EMBL" id="QZBN01001229">
    <property type="protein sequence ID" value="THZ32283.1"/>
    <property type="molecule type" value="Genomic_DNA"/>
</dbReference>
<name>A0A4S9U349_AURPU</name>
<organism evidence="2 3">
    <name type="scientific">Aureobasidium pullulans</name>
    <name type="common">Black yeast</name>
    <name type="synonym">Pullularia pullulans</name>
    <dbReference type="NCBI Taxonomy" id="5580"/>
    <lineage>
        <taxon>Eukaryota</taxon>
        <taxon>Fungi</taxon>
        <taxon>Dikarya</taxon>
        <taxon>Ascomycota</taxon>
        <taxon>Pezizomycotina</taxon>
        <taxon>Dothideomycetes</taxon>
        <taxon>Dothideomycetidae</taxon>
        <taxon>Dothideales</taxon>
        <taxon>Saccotheciaceae</taxon>
        <taxon>Aureobasidium</taxon>
    </lineage>
</organism>
<sequence length="214" mass="23690">MRPRISSNQDDDHIDDQWDAVVAAAASLGGYFDTTRLTDDSNSVSEEPGNGSPAQTSSTTSESYYPEVREEGEIPVHYFDTANGHVPSFFYAPKIIVLGAVGLRAVGSATIGLDQLKSKFSDFDMTPALFVRDNFAGVNHLYNGGPYIYRYHDTCEPWRYVSREQSEDLQPRWLLENKNSQANEVAHGNKADADTQTDVPQSSDAVTATFRRVV</sequence>
<reference evidence="2 3" key="1">
    <citation type="submission" date="2018-10" db="EMBL/GenBank/DDBJ databases">
        <title>Fifty Aureobasidium pullulans genomes reveal a recombining polyextremotolerant generalist.</title>
        <authorList>
            <person name="Gostincar C."/>
            <person name="Turk M."/>
            <person name="Zajc J."/>
            <person name="Gunde-Cimerman N."/>
        </authorList>
    </citation>
    <scope>NUCLEOTIDE SEQUENCE [LARGE SCALE GENOMIC DNA]</scope>
    <source>
        <strain evidence="2 3">EXF-3844</strain>
    </source>
</reference>
<protein>
    <submittedName>
        <fullName evidence="2">Uncharacterized protein</fullName>
    </submittedName>
</protein>
<evidence type="ECO:0000313" key="2">
    <source>
        <dbReference type="EMBL" id="THZ32283.1"/>
    </source>
</evidence>
<dbReference type="Proteomes" id="UP000310121">
    <property type="component" value="Unassembled WGS sequence"/>
</dbReference>
<evidence type="ECO:0000313" key="3">
    <source>
        <dbReference type="Proteomes" id="UP000310121"/>
    </source>
</evidence>
<comment type="caution">
    <text evidence="2">The sequence shown here is derived from an EMBL/GenBank/DDBJ whole genome shotgun (WGS) entry which is preliminary data.</text>
</comment>
<gene>
    <name evidence="2" type="ORF">D6C90_08650</name>
</gene>
<feature type="region of interest" description="Disordered" evidence="1">
    <location>
        <begin position="38"/>
        <end position="64"/>
    </location>
</feature>
<dbReference type="AlphaFoldDB" id="A0A4S9U349"/>